<protein>
    <recommendedName>
        <fullName evidence="2">Retrotransposon gag domain-containing protein</fullName>
    </recommendedName>
</protein>
<feature type="compositionally biased region" description="Polar residues" evidence="1">
    <location>
        <begin position="92"/>
        <end position="101"/>
    </location>
</feature>
<evidence type="ECO:0000313" key="3">
    <source>
        <dbReference type="EMBL" id="KAK9006367.1"/>
    </source>
</evidence>
<feature type="region of interest" description="Disordered" evidence="1">
    <location>
        <begin position="75"/>
        <end position="114"/>
    </location>
</feature>
<accession>A0ABR2R0Z0</accession>
<name>A0ABR2R0Z0_9ROSI</name>
<organism evidence="3 4">
    <name type="scientific">Hibiscus sabdariffa</name>
    <name type="common">roselle</name>
    <dbReference type="NCBI Taxonomy" id="183260"/>
    <lineage>
        <taxon>Eukaryota</taxon>
        <taxon>Viridiplantae</taxon>
        <taxon>Streptophyta</taxon>
        <taxon>Embryophyta</taxon>
        <taxon>Tracheophyta</taxon>
        <taxon>Spermatophyta</taxon>
        <taxon>Magnoliopsida</taxon>
        <taxon>eudicotyledons</taxon>
        <taxon>Gunneridae</taxon>
        <taxon>Pentapetalae</taxon>
        <taxon>rosids</taxon>
        <taxon>malvids</taxon>
        <taxon>Malvales</taxon>
        <taxon>Malvaceae</taxon>
        <taxon>Malvoideae</taxon>
        <taxon>Hibiscus</taxon>
    </lineage>
</organism>
<reference evidence="3 4" key="1">
    <citation type="journal article" date="2024" name="G3 (Bethesda)">
        <title>Genome assembly of Hibiscus sabdariffa L. provides insights into metabolisms of medicinal natural products.</title>
        <authorList>
            <person name="Kim T."/>
        </authorList>
    </citation>
    <scope>NUCLEOTIDE SEQUENCE [LARGE SCALE GENOMIC DNA]</scope>
    <source>
        <strain evidence="3">TK-2024</strain>
        <tissue evidence="3">Old leaves</tissue>
    </source>
</reference>
<keyword evidence="4" id="KW-1185">Reference proteome</keyword>
<dbReference type="InterPro" id="IPR005162">
    <property type="entry name" value="Retrotrans_gag_dom"/>
</dbReference>
<evidence type="ECO:0000313" key="4">
    <source>
        <dbReference type="Proteomes" id="UP001396334"/>
    </source>
</evidence>
<comment type="caution">
    <text evidence="3">The sequence shown here is derived from an EMBL/GenBank/DDBJ whole genome shotgun (WGS) entry which is preliminary data.</text>
</comment>
<dbReference type="Pfam" id="PF03732">
    <property type="entry name" value="Retrotrans_gag"/>
    <property type="match status" value="1"/>
</dbReference>
<gene>
    <name evidence="3" type="ORF">V6N11_035408</name>
</gene>
<sequence length="114" mass="13682">MYDVPTDEALSWWETTKLTTPTEKVTWEFFVEEFKKKYIREQHFAARNKKFLYPKQGRKPIGQYANEFRKYHKYGSKTRGESSRQKAKRSESNYIPRSQSVFKPPAPINDDRPQ</sequence>
<proteinExistence type="predicted"/>
<evidence type="ECO:0000259" key="2">
    <source>
        <dbReference type="Pfam" id="PF03732"/>
    </source>
</evidence>
<dbReference type="Proteomes" id="UP001396334">
    <property type="component" value="Unassembled WGS sequence"/>
</dbReference>
<feature type="domain" description="Retrotransposon gag" evidence="2">
    <location>
        <begin position="6"/>
        <end position="79"/>
    </location>
</feature>
<feature type="compositionally biased region" description="Basic and acidic residues" evidence="1">
    <location>
        <begin position="78"/>
        <end position="91"/>
    </location>
</feature>
<dbReference type="EMBL" id="JBBPBN010000029">
    <property type="protein sequence ID" value="KAK9006367.1"/>
    <property type="molecule type" value="Genomic_DNA"/>
</dbReference>
<evidence type="ECO:0000256" key="1">
    <source>
        <dbReference type="SAM" id="MobiDB-lite"/>
    </source>
</evidence>